<gene>
    <name evidence="2" type="ORF">C3942_04895</name>
</gene>
<evidence type="ECO:0008006" key="4">
    <source>
        <dbReference type="Google" id="ProtNLM"/>
    </source>
</evidence>
<dbReference type="InterPro" id="IPR011044">
    <property type="entry name" value="Quino_amine_DH_bsu"/>
</dbReference>
<dbReference type="SUPFAM" id="SSF50969">
    <property type="entry name" value="YVTN repeat-like/Quinoprotein amine dehydrogenase"/>
    <property type="match status" value="1"/>
</dbReference>
<protein>
    <recommendedName>
        <fullName evidence="4">IPT/TIG domain-containing protein</fullName>
    </recommendedName>
</protein>
<keyword evidence="3" id="KW-1185">Reference proteome</keyword>
<keyword evidence="1" id="KW-0732">Signal</keyword>
<reference evidence="2 3" key="1">
    <citation type="submission" date="2018-02" db="EMBL/GenBank/DDBJ databases">
        <title>Genome sequencing of Solimonas sp. HR-BB.</title>
        <authorList>
            <person name="Lee Y."/>
            <person name="Jeon C.O."/>
        </authorList>
    </citation>
    <scope>NUCLEOTIDE SEQUENCE [LARGE SCALE GENOMIC DNA]</scope>
    <source>
        <strain evidence="2 3">HR-BB</strain>
    </source>
</reference>
<dbReference type="AlphaFoldDB" id="A0A2S5TJ89"/>
<organism evidence="2 3">
    <name type="scientific">Solimonas fluminis</name>
    <dbReference type="NCBI Taxonomy" id="2086571"/>
    <lineage>
        <taxon>Bacteria</taxon>
        <taxon>Pseudomonadati</taxon>
        <taxon>Pseudomonadota</taxon>
        <taxon>Gammaproteobacteria</taxon>
        <taxon>Nevskiales</taxon>
        <taxon>Nevskiaceae</taxon>
        <taxon>Solimonas</taxon>
    </lineage>
</organism>
<accession>A0A2S5TJ89</accession>
<comment type="caution">
    <text evidence="2">The sequence shown here is derived from an EMBL/GenBank/DDBJ whole genome shotgun (WGS) entry which is preliminary data.</text>
</comment>
<evidence type="ECO:0000313" key="3">
    <source>
        <dbReference type="Proteomes" id="UP000238220"/>
    </source>
</evidence>
<dbReference type="Proteomes" id="UP000238220">
    <property type="component" value="Unassembled WGS sequence"/>
</dbReference>
<sequence length="728" mass="75193">MLTRVATRPASLLAAALLAACGGGTGDGGGNLAKDLESAAPRLSLETRAIRFSAPADGDTPPAARLAGSMSRAASPLFLSIEHGDNAIAGVDVPRIDGLQASGQVIPRHPLSLGEGIHRDSIVLRACLDAGCTQQYPGSPVTVPVEYVIGIPVTPARVRVETVEGRRPPPQALRLDYHGGSASWSAAAHYAGTGAGWLEISPASGGSLPATLQLGFAPQATRADGALGYYSASLLLRVGHQGEQREVGIEYTVLPLLSVPAAAAFSVSESAPAAGQTRRVEVSSRDPQREVPWTASLEEPAPWLLLSQAEGNTGDASPLEYSLDAAAIADLPNGNYSTTIVVESSAGGVSAIRIPVELTLDRPFLRSALPYLLPAGRPARVALSGAYFDQLDIRALRLGDREIASVERRSPTQLFVDLPALPPGRYPLRLAVPGTAVGSTAALVVQAPFSYVAAGTARPPAPLPEHAPGYGLLDAERHACNYALPGLPGIPLAQLRHLDGQWRHRQAPAGLGSPLRLVMLDGGRELLAFTDQALRLLDPATLAATRSTEALLPGAPVTQAQAAGDGTALYAVGGDSAAGERLLRYEPATGAISEAGSPGLPGAPLGAWGPVASDLFGGRLAWVAGPDIVIADAAGLELARVPARPDAELRLSRDGRRLLVASERSGPAPRLEVYDIGHAGQTGFAIGPPQVLALPVGEAEGRELNLEETESVYCGPRGVSALPLPQAP</sequence>
<evidence type="ECO:0000256" key="1">
    <source>
        <dbReference type="SAM" id="SignalP"/>
    </source>
</evidence>
<dbReference type="OrthoDB" id="5836789at2"/>
<feature type="signal peptide" evidence="1">
    <location>
        <begin position="1"/>
        <end position="19"/>
    </location>
</feature>
<feature type="chain" id="PRO_5015461494" description="IPT/TIG domain-containing protein" evidence="1">
    <location>
        <begin position="20"/>
        <end position="728"/>
    </location>
</feature>
<dbReference type="RefSeq" id="WP_104229243.1">
    <property type="nucleotide sequence ID" value="NZ_PSNW01000002.1"/>
</dbReference>
<proteinExistence type="predicted"/>
<dbReference type="PROSITE" id="PS51257">
    <property type="entry name" value="PROKAR_LIPOPROTEIN"/>
    <property type="match status" value="1"/>
</dbReference>
<name>A0A2S5TJ89_9GAMM</name>
<evidence type="ECO:0000313" key="2">
    <source>
        <dbReference type="EMBL" id="PPE75017.1"/>
    </source>
</evidence>
<dbReference type="EMBL" id="PSNW01000002">
    <property type="protein sequence ID" value="PPE75017.1"/>
    <property type="molecule type" value="Genomic_DNA"/>
</dbReference>